<dbReference type="InterPro" id="IPR016186">
    <property type="entry name" value="C-type_lectin-like/link_sf"/>
</dbReference>
<dbReference type="HOGENOM" id="CLU_049894_10_1_1"/>
<dbReference type="InterPro" id="IPR001304">
    <property type="entry name" value="C-type_lectin-like"/>
</dbReference>
<proteinExistence type="predicted"/>
<reference evidence="3" key="2">
    <citation type="submission" date="2025-09" db="UniProtKB">
        <authorList>
            <consortium name="Ensembl"/>
        </authorList>
    </citation>
    <scope>IDENTIFICATION</scope>
</reference>
<dbReference type="InterPro" id="IPR018378">
    <property type="entry name" value="C-type_lectin_CS"/>
</dbReference>
<dbReference type="PROSITE" id="PS00615">
    <property type="entry name" value="C_TYPE_LECTIN_1"/>
    <property type="match status" value="1"/>
</dbReference>
<dbReference type="Pfam" id="PF00059">
    <property type="entry name" value="Lectin_C"/>
    <property type="match status" value="1"/>
</dbReference>
<dbReference type="InterPro" id="IPR050111">
    <property type="entry name" value="C-type_lectin/snaclec_domain"/>
</dbReference>
<dbReference type="InterPro" id="IPR016187">
    <property type="entry name" value="CTDL_fold"/>
</dbReference>
<dbReference type="AlphaFoldDB" id="S4RGZ4"/>
<accession>S4RGZ4</accession>
<evidence type="ECO:0000256" key="1">
    <source>
        <dbReference type="ARBA" id="ARBA00023157"/>
    </source>
</evidence>
<reference evidence="3" key="1">
    <citation type="submission" date="2025-08" db="UniProtKB">
        <authorList>
            <consortium name="Ensembl"/>
        </authorList>
    </citation>
    <scope>IDENTIFICATION</scope>
</reference>
<sequence>CWNGWQPYGRHCYFIFDGSLGGATTWPEARQECEIVHRSHLASIHSRADTEFLLRANFTRYHNLWIGLGRDERAVGWSWADDTPVGYTNWADGEPNDIMHEEAFLESCVEFYHHDGTWNDQDCEQKRGFICR</sequence>
<dbReference type="STRING" id="7757.ENSPMAP00000004476"/>
<evidence type="ECO:0000259" key="2">
    <source>
        <dbReference type="PROSITE" id="PS50041"/>
    </source>
</evidence>
<keyword evidence="1" id="KW-1015">Disulfide bond</keyword>
<dbReference type="PROSITE" id="PS50041">
    <property type="entry name" value="C_TYPE_LECTIN_2"/>
    <property type="match status" value="1"/>
</dbReference>
<dbReference type="SMART" id="SM00034">
    <property type="entry name" value="CLECT"/>
    <property type="match status" value="1"/>
</dbReference>
<dbReference type="OMA" id="NDIMHEE"/>
<evidence type="ECO:0000313" key="3">
    <source>
        <dbReference type="Ensembl" id="ENSPMAP00000004476.1"/>
    </source>
</evidence>
<dbReference type="SUPFAM" id="SSF56436">
    <property type="entry name" value="C-type lectin-like"/>
    <property type="match status" value="1"/>
</dbReference>
<dbReference type="GeneTree" id="ENSGT01100000263473"/>
<name>S4RGZ4_PETMA</name>
<organism evidence="3">
    <name type="scientific">Petromyzon marinus</name>
    <name type="common">Sea lamprey</name>
    <dbReference type="NCBI Taxonomy" id="7757"/>
    <lineage>
        <taxon>Eukaryota</taxon>
        <taxon>Metazoa</taxon>
        <taxon>Chordata</taxon>
        <taxon>Craniata</taxon>
        <taxon>Vertebrata</taxon>
        <taxon>Cyclostomata</taxon>
        <taxon>Hyperoartia</taxon>
        <taxon>Petromyzontiformes</taxon>
        <taxon>Petromyzontidae</taxon>
        <taxon>Petromyzon</taxon>
    </lineage>
</organism>
<protein>
    <recommendedName>
        <fullName evidence="2">C-type lectin domain-containing protein</fullName>
    </recommendedName>
</protein>
<dbReference type="CDD" id="cd00037">
    <property type="entry name" value="CLECT"/>
    <property type="match status" value="1"/>
</dbReference>
<dbReference type="Ensembl" id="ENSPMAT00000004493.1">
    <property type="protein sequence ID" value="ENSPMAP00000004476.1"/>
    <property type="gene ID" value="ENSPMAG00000004092.1"/>
</dbReference>
<feature type="domain" description="C-type lectin" evidence="2">
    <location>
        <begin position="8"/>
        <end position="132"/>
    </location>
</feature>
<dbReference type="PANTHER" id="PTHR22803">
    <property type="entry name" value="MANNOSE, PHOSPHOLIPASE, LECTIN RECEPTOR RELATED"/>
    <property type="match status" value="1"/>
</dbReference>
<dbReference type="Gene3D" id="3.10.100.10">
    <property type="entry name" value="Mannose-Binding Protein A, subunit A"/>
    <property type="match status" value="1"/>
</dbReference>